<accession>A0ABQ9Y1C4</accession>
<dbReference type="Proteomes" id="UP001281761">
    <property type="component" value="Unassembled WGS sequence"/>
</dbReference>
<protein>
    <recommendedName>
        <fullName evidence="3">HAT C-terminal dimerisation domain-containing protein</fullName>
    </recommendedName>
</protein>
<comment type="caution">
    <text evidence="1">The sequence shown here is derived from an EMBL/GenBank/DDBJ whole genome shotgun (WGS) entry which is preliminary data.</text>
</comment>
<dbReference type="EMBL" id="JARBJD010000045">
    <property type="protein sequence ID" value="KAK2957543.1"/>
    <property type="molecule type" value="Genomic_DNA"/>
</dbReference>
<reference evidence="1 2" key="1">
    <citation type="journal article" date="2022" name="bioRxiv">
        <title>Genomics of Preaxostyla Flagellates Illuminates Evolutionary Transitions and the Path Towards Mitochondrial Loss.</title>
        <authorList>
            <person name="Novak L.V.F."/>
            <person name="Treitli S.C."/>
            <person name="Pyrih J."/>
            <person name="Halakuc P."/>
            <person name="Pipaliya S.V."/>
            <person name="Vacek V."/>
            <person name="Brzon O."/>
            <person name="Soukal P."/>
            <person name="Eme L."/>
            <person name="Dacks J.B."/>
            <person name="Karnkowska A."/>
            <person name="Elias M."/>
            <person name="Hampl V."/>
        </authorList>
    </citation>
    <scope>NUCLEOTIDE SEQUENCE [LARGE SCALE GENOMIC DNA]</scope>
    <source>
        <strain evidence="1">NAU3</strain>
        <tissue evidence="1">Gut</tissue>
    </source>
</reference>
<name>A0ABQ9Y1C4_9EUKA</name>
<keyword evidence="2" id="KW-1185">Reference proteome</keyword>
<evidence type="ECO:0000313" key="1">
    <source>
        <dbReference type="EMBL" id="KAK2957543.1"/>
    </source>
</evidence>
<proteinExistence type="predicted"/>
<evidence type="ECO:0000313" key="2">
    <source>
        <dbReference type="Proteomes" id="UP001281761"/>
    </source>
</evidence>
<sequence>MERLGSKRRTLTKPVNTRWITKLSAIRETLTFLEVILRINQPDTDPTTAQLCSFFSDTQNVVRLALLEYLLSQANEISLLLQTDTLSMPQTRFIVNRFRNEITSQNPDEFEEFLSIKLSEHTQLNFEPYIESSHQECRQLAQALFNSITIRFLIPDQTEDLEYFSHSTQLLPDSEREDSKMLSLAQLFQNIIPPLQRKNILTHWRHLKSVYKAHFSLVPLTKTQLLDLILSNHLFHSLESILPIIIALKTIASTSVPTEREFSVLHYTQRKERSQLRIPHLCTLTRILHNSPKMLSFDMYPSIQATLTELHSPRGTKRSFSGEPRIVVVHDDFDDELSEGWDEL</sequence>
<organism evidence="1 2">
    <name type="scientific">Blattamonas nauphoetae</name>
    <dbReference type="NCBI Taxonomy" id="2049346"/>
    <lineage>
        <taxon>Eukaryota</taxon>
        <taxon>Metamonada</taxon>
        <taxon>Preaxostyla</taxon>
        <taxon>Oxymonadida</taxon>
        <taxon>Blattamonas</taxon>
    </lineage>
</organism>
<gene>
    <name evidence="1" type="ORF">BLNAU_7442</name>
</gene>
<evidence type="ECO:0008006" key="3">
    <source>
        <dbReference type="Google" id="ProtNLM"/>
    </source>
</evidence>